<feature type="signal peptide" evidence="1">
    <location>
        <begin position="1"/>
        <end position="23"/>
    </location>
</feature>
<dbReference type="Proteomes" id="UP000649753">
    <property type="component" value="Unassembled WGS sequence"/>
</dbReference>
<dbReference type="RefSeq" id="WP_192768955.1">
    <property type="nucleotide sequence ID" value="NZ_JADBEB010000001.1"/>
</dbReference>
<dbReference type="AlphaFoldDB" id="A0A927MAC6"/>
<evidence type="ECO:0008006" key="4">
    <source>
        <dbReference type="Google" id="ProtNLM"/>
    </source>
</evidence>
<evidence type="ECO:0000256" key="1">
    <source>
        <dbReference type="SAM" id="SignalP"/>
    </source>
</evidence>
<organism evidence="2 3">
    <name type="scientific">Plantactinospora soyae</name>
    <dbReference type="NCBI Taxonomy" id="1544732"/>
    <lineage>
        <taxon>Bacteria</taxon>
        <taxon>Bacillati</taxon>
        <taxon>Actinomycetota</taxon>
        <taxon>Actinomycetes</taxon>
        <taxon>Micromonosporales</taxon>
        <taxon>Micromonosporaceae</taxon>
        <taxon>Plantactinospora</taxon>
    </lineage>
</organism>
<gene>
    <name evidence="2" type="ORF">H4W31_005124</name>
</gene>
<dbReference type="EMBL" id="JADBEB010000001">
    <property type="protein sequence ID" value="MBE1489486.1"/>
    <property type="molecule type" value="Genomic_DNA"/>
</dbReference>
<sequence length="191" mass="19572">MRGARIWLPVAVLFLLASAAAVAVPLVRGGGSAGAPDPRPTAAVERFACAQVASSVDDYCRRIAADLGRRAPLADGDRAAARPLQQALMEGFVRELGADCPGPTEPCLLPQATPPEAVRATPPEAVRRALVAAGFVDPVVRAARITDPAPSGAVLYAARAGYACLVGHVQPEIAAPPRVVGRLPDGACLST</sequence>
<name>A0A927MAC6_9ACTN</name>
<evidence type="ECO:0000313" key="2">
    <source>
        <dbReference type="EMBL" id="MBE1489486.1"/>
    </source>
</evidence>
<keyword evidence="3" id="KW-1185">Reference proteome</keyword>
<proteinExistence type="predicted"/>
<evidence type="ECO:0000313" key="3">
    <source>
        <dbReference type="Proteomes" id="UP000649753"/>
    </source>
</evidence>
<keyword evidence="1" id="KW-0732">Signal</keyword>
<feature type="chain" id="PRO_5038582725" description="DUF732 domain-containing protein" evidence="1">
    <location>
        <begin position="24"/>
        <end position="191"/>
    </location>
</feature>
<accession>A0A927MAC6</accession>
<reference evidence="2" key="1">
    <citation type="submission" date="2020-10" db="EMBL/GenBank/DDBJ databases">
        <title>Sequencing the genomes of 1000 actinobacteria strains.</title>
        <authorList>
            <person name="Klenk H.-P."/>
        </authorList>
    </citation>
    <scope>NUCLEOTIDE SEQUENCE</scope>
    <source>
        <strain evidence="2">DSM 46832</strain>
    </source>
</reference>
<protein>
    <recommendedName>
        <fullName evidence="4">DUF732 domain-containing protein</fullName>
    </recommendedName>
</protein>
<comment type="caution">
    <text evidence="2">The sequence shown here is derived from an EMBL/GenBank/DDBJ whole genome shotgun (WGS) entry which is preliminary data.</text>
</comment>